<dbReference type="SUPFAM" id="SSF52283">
    <property type="entry name" value="Formate/glycerate dehydrogenase catalytic domain-like"/>
    <property type="match status" value="1"/>
</dbReference>
<evidence type="ECO:0000256" key="4">
    <source>
        <dbReference type="RuleBase" id="RU003719"/>
    </source>
</evidence>
<keyword evidence="2 4" id="KW-0560">Oxidoreductase</keyword>
<evidence type="ECO:0000313" key="8">
    <source>
        <dbReference type="Proteomes" id="UP000054302"/>
    </source>
</evidence>
<organism evidence="7 8">
    <name type="scientific">Exophiala mesophila</name>
    <name type="common">Black yeast-like fungus</name>
    <dbReference type="NCBI Taxonomy" id="212818"/>
    <lineage>
        <taxon>Eukaryota</taxon>
        <taxon>Fungi</taxon>
        <taxon>Dikarya</taxon>
        <taxon>Ascomycota</taxon>
        <taxon>Pezizomycotina</taxon>
        <taxon>Eurotiomycetes</taxon>
        <taxon>Chaetothyriomycetidae</taxon>
        <taxon>Chaetothyriales</taxon>
        <taxon>Herpotrichiellaceae</taxon>
        <taxon>Exophiala</taxon>
    </lineage>
</organism>
<dbReference type="InterPro" id="IPR029752">
    <property type="entry name" value="D-isomer_DH_CS1"/>
</dbReference>
<dbReference type="RefSeq" id="XP_016222903.1">
    <property type="nucleotide sequence ID" value="XM_016370610.1"/>
</dbReference>
<dbReference type="Pfam" id="PF02826">
    <property type="entry name" value="2-Hacid_dh_C"/>
    <property type="match status" value="1"/>
</dbReference>
<feature type="domain" description="D-isomer specific 2-hydroxyacid dehydrogenase NAD-binding" evidence="6">
    <location>
        <begin position="113"/>
        <end position="298"/>
    </location>
</feature>
<dbReference type="OrthoDB" id="298012at2759"/>
<reference evidence="7 8" key="1">
    <citation type="submission" date="2015-01" db="EMBL/GenBank/DDBJ databases">
        <title>The Genome Sequence of Exophiala mesophila CBS40295.</title>
        <authorList>
            <consortium name="The Broad Institute Genomics Platform"/>
            <person name="Cuomo C."/>
            <person name="de Hoog S."/>
            <person name="Gorbushina A."/>
            <person name="Stielow B."/>
            <person name="Teixiera M."/>
            <person name="Abouelleil A."/>
            <person name="Chapman S.B."/>
            <person name="Priest M."/>
            <person name="Young S.K."/>
            <person name="Wortman J."/>
            <person name="Nusbaum C."/>
            <person name="Birren B."/>
        </authorList>
    </citation>
    <scope>NUCLEOTIDE SEQUENCE [LARGE SCALE GENOMIC DNA]</scope>
    <source>
        <strain evidence="7 8">CBS 40295</strain>
    </source>
</reference>
<dbReference type="InterPro" id="IPR006140">
    <property type="entry name" value="D-isomer_DH_NAD-bd"/>
</dbReference>
<dbReference type="InterPro" id="IPR029753">
    <property type="entry name" value="D-isomer_DH_CS"/>
</dbReference>
<keyword evidence="3" id="KW-0520">NAD</keyword>
<sequence>MTISIFSAKQYDRTFFDQAKDRSGIKLTVRYHGESLSRETVAHAKDATAVCVFVNDVVNADVLKELHIYGVRAILLRCAGYNNVDLVAAEQFGFFVANVPSYSPESVAEYAVALVQSLNRKTYLAHDRVRLGNFTLDGLLGFALNGKTVGIIGTGKIGVCFARIMHGFGCRLVAYDPFQNEEFAKYGDFVELGALLEQSDIVSLHCPLLESTRHVINKDTLKQMKSGAMLVNVSRGGLVDTDAVIESLKERHLSGLALDVYEREGSVFYTDHSTDIIDDDALMRLVSFPNVIITGHQAFFTGEALTEIASVTLDNMICFSQGVPCKNNILQGSLLARQSSKPLRI</sequence>
<dbReference type="Pfam" id="PF00389">
    <property type="entry name" value="2-Hacid_dh"/>
    <property type="match status" value="1"/>
</dbReference>
<dbReference type="STRING" id="212818.A0A0D1ZBG2"/>
<evidence type="ECO:0000313" key="7">
    <source>
        <dbReference type="EMBL" id="KIV91329.1"/>
    </source>
</evidence>
<evidence type="ECO:0000256" key="1">
    <source>
        <dbReference type="ARBA" id="ARBA00005854"/>
    </source>
</evidence>
<dbReference type="SUPFAM" id="SSF51735">
    <property type="entry name" value="NAD(P)-binding Rossmann-fold domains"/>
    <property type="match status" value="1"/>
</dbReference>
<evidence type="ECO:0000256" key="3">
    <source>
        <dbReference type="ARBA" id="ARBA00023027"/>
    </source>
</evidence>
<dbReference type="PROSITE" id="PS00065">
    <property type="entry name" value="D_2_HYDROXYACID_DH_1"/>
    <property type="match status" value="1"/>
</dbReference>
<dbReference type="AlphaFoldDB" id="A0A0D1ZBG2"/>
<dbReference type="CDD" id="cd12183">
    <property type="entry name" value="LDH_like_2"/>
    <property type="match status" value="1"/>
</dbReference>
<dbReference type="GeneID" id="27323724"/>
<comment type="similarity">
    <text evidence="1 4">Belongs to the D-isomer specific 2-hydroxyacid dehydrogenase family.</text>
</comment>
<proteinExistence type="inferred from homology"/>
<evidence type="ECO:0000256" key="2">
    <source>
        <dbReference type="ARBA" id="ARBA00023002"/>
    </source>
</evidence>
<dbReference type="PROSITE" id="PS00670">
    <property type="entry name" value="D_2_HYDROXYACID_DH_2"/>
    <property type="match status" value="1"/>
</dbReference>
<dbReference type="VEuPathDB" id="FungiDB:PV10_05879"/>
<dbReference type="Gene3D" id="3.40.50.720">
    <property type="entry name" value="NAD(P)-binding Rossmann-like Domain"/>
    <property type="match status" value="2"/>
</dbReference>
<dbReference type="OMA" id="VIVTAHQ"/>
<dbReference type="InterPro" id="IPR006139">
    <property type="entry name" value="D-isomer_2_OHA_DH_cat_dom"/>
</dbReference>
<dbReference type="EMBL" id="KN847523">
    <property type="protein sequence ID" value="KIV91329.1"/>
    <property type="molecule type" value="Genomic_DNA"/>
</dbReference>
<dbReference type="PANTHER" id="PTHR43026:SF1">
    <property type="entry name" value="2-HYDROXYACID DEHYDROGENASE HOMOLOG 1-RELATED"/>
    <property type="match status" value="1"/>
</dbReference>
<dbReference type="PROSITE" id="PS00671">
    <property type="entry name" value="D_2_HYDROXYACID_DH_3"/>
    <property type="match status" value="1"/>
</dbReference>
<dbReference type="HOGENOM" id="CLU_019796_1_1_1"/>
<dbReference type="GO" id="GO:0008720">
    <property type="term" value="F:D-lactate dehydrogenase (NAD+) activity"/>
    <property type="evidence" value="ECO:0007669"/>
    <property type="project" value="TreeGrafter"/>
</dbReference>
<accession>A0A0D1ZBG2</accession>
<name>A0A0D1ZBG2_EXOME</name>
<dbReference type="Proteomes" id="UP000054302">
    <property type="component" value="Unassembled WGS sequence"/>
</dbReference>
<keyword evidence="8" id="KW-1185">Reference proteome</keyword>
<evidence type="ECO:0000259" key="6">
    <source>
        <dbReference type="Pfam" id="PF02826"/>
    </source>
</evidence>
<dbReference type="InterPro" id="IPR036291">
    <property type="entry name" value="NAD(P)-bd_dom_sf"/>
</dbReference>
<evidence type="ECO:0000259" key="5">
    <source>
        <dbReference type="Pfam" id="PF00389"/>
    </source>
</evidence>
<dbReference type="GO" id="GO:0051287">
    <property type="term" value="F:NAD binding"/>
    <property type="evidence" value="ECO:0007669"/>
    <property type="project" value="InterPro"/>
</dbReference>
<gene>
    <name evidence="7" type="ORF">PV10_05879</name>
</gene>
<protein>
    <recommendedName>
        <fullName evidence="9">D-lactate dehydrogenase</fullName>
    </recommendedName>
</protein>
<dbReference type="InterPro" id="IPR058205">
    <property type="entry name" value="D-LDH-like"/>
</dbReference>
<feature type="domain" description="D-isomer specific 2-hydroxyacid dehydrogenase catalytic" evidence="5">
    <location>
        <begin position="5"/>
        <end position="328"/>
    </location>
</feature>
<evidence type="ECO:0008006" key="9">
    <source>
        <dbReference type="Google" id="ProtNLM"/>
    </source>
</evidence>
<dbReference type="PANTHER" id="PTHR43026">
    <property type="entry name" value="2-HYDROXYACID DEHYDROGENASE HOMOLOG 1-RELATED"/>
    <property type="match status" value="1"/>
</dbReference>